<feature type="domain" description="SEA" evidence="3">
    <location>
        <begin position="1724"/>
        <end position="1844"/>
    </location>
</feature>
<keyword evidence="5" id="KW-1185">Reference proteome</keyword>
<feature type="compositionally biased region" description="Polar residues" evidence="1">
    <location>
        <begin position="689"/>
        <end position="702"/>
    </location>
</feature>
<feature type="compositionally biased region" description="Low complexity" evidence="1">
    <location>
        <begin position="351"/>
        <end position="397"/>
    </location>
</feature>
<evidence type="ECO:0000313" key="4">
    <source>
        <dbReference type="EMBL" id="GCB59870.1"/>
    </source>
</evidence>
<feature type="compositionally biased region" description="Polar residues" evidence="1">
    <location>
        <begin position="508"/>
        <end position="522"/>
    </location>
</feature>
<dbReference type="PANTHER" id="PTHR14672">
    <property type="entry name" value="MUCIN-16"/>
    <property type="match status" value="1"/>
</dbReference>
<feature type="compositionally biased region" description="Low complexity" evidence="1">
    <location>
        <begin position="153"/>
        <end position="178"/>
    </location>
</feature>
<feature type="domain" description="SEA" evidence="3">
    <location>
        <begin position="1214"/>
        <end position="1334"/>
    </location>
</feature>
<dbReference type="SUPFAM" id="SSF82671">
    <property type="entry name" value="SEA domain"/>
    <property type="match status" value="9"/>
</dbReference>
<feature type="compositionally biased region" description="Low complexity" evidence="1">
    <location>
        <begin position="739"/>
        <end position="794"/>
    </location>
</feature>
<feature type="region of interest" description="Disordered" evidence="1">
    <location>
        <begin position="739"/>
        <end position="800"/>
    </location>
</feature>
<keyword evidence="2" id="KW-0472">Membrane</keyword>
<evidence type="ECO:0000256" key="1">
    <source>
        <dbReference type="SAM" id="MobiDB-lite"/>
    </source>
</evidence>
<feature type="domain" description="SEA" evidence="3">
    <location>
        <begin position="1600"/>
        <end position="1720"/>
    </location>
</feature>
<feature type="compositionally biased region" description="Low complexity" evidence="1">
    <location>
        <begin position="409"/>
        <end position="506"/>
    </location>
</feature>
<feature type="compositionally biased region" description="Low complexity" evidence="1">
    <location>
        <begin position="523"/>
        <end position="556"/>
    </location>
</feature>
<keyword evidence="2" id="KW-0812">Transmembrane</keyword>
<feature type="domain" description="SEA" evidence="3">
    <location>
        <begin position="1075"/>
        <end position="1196"/>
    </location>
</feature>
<dbReference type="InterPro" id="IPR036364">
    <property type="entry name" value="SEA_dom_sf"/>
</dbReference>
<feature type="domain" description="SEA" evidence="3">
    <location>
        <begin position="2003"/>
        <end position="2121"/>
    </location>
</feature>
<proteinExistence type="predicted"/>
<dbReference type="STRING" id="75743.A0A401NG15"/>
<dbReference type="OrthoDB" id="9947814at2759"/>
<evidence type="ECO:0000256" key="2">
    <source>
        <dbReference type="SAM" id="Phobius"/>
    </source>
</evidence>
<feature type="compositionally biased region" description="Low complexity" evidence="1">
    <location>
        <begin position="7"/>
        <end position="139"/>
    </location>
</feature>
<dbReference type="InterPro" id="IPR028850">
    <property type="entry name" value="MUC16"/>
</dbReference>
<feature type="domain" description="SEA" evidence="3">
    <location>
        <begin position="1352"/>
        <end position="1472"/>
    </location>
</feature>
<dbReference type="Gene3D" id="3.30.70.960">
    <property type="entry name" value="SEA domain"/>
    <property type="match status" value="9"/>
</dbReference>
<feature type="compositionally biased region" description="Polar residues" evidence="1">
    <location>
        <begin position="337"/>
        <end position="350"/>
    </location>
</feature>
<feature type="compositionally biased region" description="Low complexity" evidence="1">
    <location>
        <begin position="196"/>
        <end position="230"/>
    </location>
</feature>
<comment type="caution">
    <text evidence="4">The sequence shown here is derived from an EMBL/GenBank/DDBJ whole genome shotgun (WGS) entry which is preliminary data.</text>
</comment>
<feature type="domain" description="SEA" evidence="3">
    <location>
        <begin position="934"/>
        <end position="1054"/>
    </location>
</feature>
<feature type="region of interest" description="Disordered" evidence="1">
    <location>
        <begin position="1"/>
        <end position="139"/>
    </location>
</feature>
<feature type="domain" description="SEA" evidence="3">
    <location>
        <begin position="1476"/>
        <end position="1596"/>
    </location>
</feature>
<evidence type="ECO:0000313" key="5">
    <source>
        <dbReference type="Proteomes" id="UP000288216"/>
    </source>
</evidence>
<feature type="compositionally biased region" description="Polar residues" evidence="1">
    <location>
        <begin position="184"/>
        <end position="193"/>
    </location>
</feature>
<feature type="compositionally biased region" description="Low complexity" evidence="1">
    <location>
        <begin position="238"/>
        <end position="336"/>
    </location>
</feature>
<keyword evidence="2" id="KW-1133">Transmembrane helix</keyword>
<dbReference type="PROSITE" id="PS50024">
    <property type="entry name" value="SEA"/>
    <property type="match status" value="9"/>
</dbReference>
<dbReference type="Proteomes" id="UP000288216">
    <property type="component" value="Unassembled WGS sequence"/>
</dbReference>
<feature type="transmembrane region" description="Helical" evidence="2">
    <location>
        <begin position="2131"/>
        <end position="2159"/>
    </location>
</feature>
<feature type="region of interest" description="Disordered" evidence="1">
    <location>
        <begin position="639"/>
        <end position="702"/>
    </location>
</feature>
<organism evidence="4 5">
    <name type="scientific">Scyliorhinus torazame</name>
    <name type="common">Cloudy catshark</name>
    <name type="synonym">Catulus torazame</name>
    <dbReference type="NCBI Taxonomy" id="75743"/>
    <lineage>
        <taxon>Eukaryota</taxon>
        <taxon>Metazoa</taxon>
        <taxon>Chordata</taxon>
        <taxon>Craniata</taxon>
        <taxon>Vertebrata</taxon>
        <taxon>Chondrichthyes</taxon>
        <taxon>Elasmobranchii</taxon>
        <taxon>Galeomorphii</taxon>
        <taxon>Galeoidea</taxon>
        <taxon>Carcharhiniformes</taxon>
        <taxon>Scyliorhinidae</taxon>
        <taxon>Scyliorhinus</taxon>
    </lineage>
</organism>
<feature type="region of interest" description="Disordered" evidence="1">
    <location>
        <begin position="153"/>
        <end position="556"/>
    </location>
</feature>
<feature type="compositionally biased region" description="Low complexity" evidence="1">
    <location>
        <begin position="639"/>
        <end position="688"/>
    </location>
</feature>
<dbReference type="EMBL" id="BFAA01004873">
    <property type="protein sequence ID" value="GCB59870.1"/>
    <property type="molecule type" value="Genomic_DNA"/>
</dbReference>
<dbReference type="PANTHER" id="PTHR14672:SF1">
    <property type="entry name" value="MUCIN-16"/>
    <property type="match status" value="1"/>
</dbReference>
<feature type="domain" description="SEA" evidence="3">
    <location>
        <begin position="1866"/>
        <end position="1986"/>
    </location>
</feature>
<dbReference type="OMA" id="TVSNHEC"/>
<dbReference type="SMART" id="SM00200">
    <property type="entry name" value="SEA"/>
    <property type="match status" value="5"/>
</dbReference>
<dbReference type="InterPro" id="IPR000082">
    <property type="entry name" value="SEA_dom"/>
</dbReference>
<reference evidence="4 5" key="1">
    <citation type="journal article" date="2018" name="Nat. Ecol. Evol.">
        <title>Shark genomes provide insights into elasmobranch evolution and the origin of vertebrates.</title>
        <authorList>
            <person name="Hara Y"/>
            <person name="Yamaguchi K"/>
            <person name="Onimaru K"/>
            <person name="Kadota M"/>
            <person name="Koyanagi M"/>
            <person name="Keeley SD"/>
            <person name="Tatsumi K"/>
            <person name="Tanaka K"/>
            <person name="Motone F"/>
            <person name="Kageyama Y"/>
            <person name="Nozu R"/>
            <person name="Adachi N"/>
            <person name="Nishimura O"/>
            <person name="Nakagawa R"/>
            <person name="Tanegashima C"/>
            <person name="Kiyatake I"/>
            <person name="Matsumoto R"/>
            <person name="Murakumo K"/>
            <person name="Nishida K"/>
            <person name="Terakita A"/>
            <person name="Kuratani S"/>
            <person name="Sato K"/>
            <person name="Hyodo S Kuraku.S."/>
        </authorList>
    </citation>
    <scope>NUCLEOTIDE SEQUENCE [LARGE SCALE GENOMIC DNA]</scope>
</reference>
<evidence type="ECO:0000259" key="3">
    <source>
        <dbReference type="PROSITE" id="PS50024"/>
    </source>
</evidence>
<feature type="compositionally biased region" description="Polar residues" evidence="1">
    <location>
        <begin position="398"/>
        <end position="408"/>
    </location>
</feature>
<sequence length="2184" mass="227879">MSLFIFTETAESSTASALNTSAASNSASTPTSTSATESTTTGISTPAPTPEATTIATQGIATSGSSGATTTESSIPPSTSISTSTLTSPSAETSTTGTQSTTAAVSSTSTPITPMSTSSVAETATSSSTPAPITESSTITTQVSTVSVSAQTTTSALNSASTPTSTSSTESTTTGISTPAPLIESTTITTQGIAKSEISTTSSSATISASSSTPVSTSSSGVTTTESSTPASTGISMSTLTSPSATSETSTAGSQSTTAAVSSTSTPMSTSPVAETATSISTPAPITESTTIATTQASTISESSTASVQTTSAASNSASTPTSTSATESTSTGISTPAPTTESPTIPTQGTITSEISTTSSSAAISASSPTPVSTRSSGATTTESSTPASTSNSMSTLTSPSATSETLTASPQSTTAAVSSTSTPMSTSPVAKTATSSSTPAPITESSSVTTQASTISAESSTASAQTTSAASNSASTPTSSSATESITPGIATPATTTESTTIPTQGMITNAESSTASEPITSAAPNSASTLTSTSATELTTTGISTPASTTQSTTITTQGITINAETSTAGAQTTTAVTSFAATPTSTGTPGSTTTSSSSPASTAEFMTIATTQGITTGEILNASNSIVIPAPASEATTTTSSAPASTSISTSPLTTTSATSSASVQSITAAVSSTSTTMSTSPVAETTTGSSNPVSITESTTITTQGFATSAEILTASAQTNNAASSSASTIITESTTTGSSSSASITESTTIVSPQATSETSTASAQTTSAAVSSTSTTTSSNPTAQTMTSNSTPTLTAGSTAIATAQAITNAANGTLLASTQTSTAGPTSTSTFASTTGAIITSNFALASTAESVTITTTQFITSESSSSPTPSATETPTLIQTSINTPATGTVTFMTSSEASTTRTTRLLTVEPPIVPVTNNPVQETQTENVNVTFTVLLLPFNSNLQNLTSPSYLNNSSNILDELNKLYTNSKVNSTFLKCRSVSFRPSSDGNSTVEAFCDFTKSASAQQVDRALLYREFQNNTNGITTLGSYSLDSNSLFVNDYHESVVLTTITPTVTTQAPSREEKPIEFNVTFIITNLEFTQPLQDSNSSLYKSVSFGISHQLTDLYNKSKINATFSACKTVSFSPANIGRISVYAICTFRNDSTAPQEVDRVIVYGEFRDNTRSISILRTYSLDNNSLYVNGYHEPAPSSPPFVATSPNLQTKPFDFNVTFIITNLVPTANLLSSSSALSRSASIIIAHQLNNSFMNSNINRTFSGCKVLSFSLANASSTNVYSVCTFGNDSSPQDVNKVTVYREFRDNTKDISTLGTYTLDNNSLYVNGYHEPAPSSPPFVATTPNLQTKPFDFNVTFIITNLVPTASLLSSSSALSRSASIIITHQLNNSFMNSNINRTFSGCKVLSFSPANASSTNVYSVCTFGNDSSPLDVNKVTVYREFRDNTKDISTLGTYALDNNTPFVATTPNLQTKPFDFNVTFIITNLVPTASLLSSSSALSRSASIIIAYQLNNSFMNSNINRTFSGCKVLSFSPTNASSTNVYSVCTFGNDSSPQDVNKVTVYREFRDNTKDISTLGTYTLDNNTPFVATSPNLQTSPFDFNVTFSITNLIPTASLQSSSSALFKSASIIIAYQLNNSFMNSNINRTFSGCKVLSFSPANASSTNVYSVCTFGNDSSPQDVNKVTVYREFRDNTKDISILGTYTLDNNTPFVATTPNLQTKPFDFNVTFIITNLVPTASLLSSSSALFNSASIIIAYQLNNSFRNSNINRTFSGCKVLSFRSANVDSTSVYSICTFGNDSTPQEVNNVTVYHEFKDNTKDISTLGTYSLYSNSLYVNGYHESAPLVTEAPIVVVTLQPNERTKPSDFNVTFTVDNLAFTPNLQNLNSPEYTTASGNIISSLNNLYRNSKIKETFTNCELVSFSPANQGSTKVETRCSFKNNLTTPEIDKVTAYNEFRDNTAKISALGPYALNKNSLYVNGYQELETTTTPTIPLPLVREGDLLFELNFTIINRNFTEALNDPNSPEYRRISANVTKMLEELYRKSSLKDSYRICKVTGLRIGSVKVICNCYIDPTAASEAVTAEQVKTEFATGTNGTNLLGNTYQLRSNSLAVEAKAPVSTDNIEIPYWGILLIVLGILIVLFLIFVFGLLIALCLKKKYHGSYNTLQNPAGTYLPHQKYY</sequence>
<dbReference type="Pfam" id="PF01390">
    <property type="entry name" value="SEA"/>
    <property type="match status" value="9"/>
</dbReference>
<feature type="region of interest" description="Disordered" evidence="1">
    <location>
        <begin position="584"/>
        <end position="606"/>
    </location>
</feature>
<gene>
    <name evidence="4" type="ORF">scyTo_0011009</name>
</gene>
<protein>
    <recommendedName>
        <fullName evidence="3">SEA domain-containing protein</fullName>
    </recommendedName>
</protein>
<name>A0A401NG15_SCYTO</name>
<accession>A0A401NG15</accession>